<accession>A0A6S6UMB2</accession>
<name>A0A6S6UMB2_9GAMM</name>
<proteinExistence type="predicted"/>
<keyword evidence="1" id="KW-0808">Transferase</keyword>
<dbReference type="GO" id="GO:0006260">
    <property type="term" value="P:DNA replication"/>
    <property type="evidence" value="ECO:0007669"/>
    <property type="project" value="InterPro"/>
</dbReference>
<dbReference type="Gene3D" id="3.40.50.10110">
    <property type="entry name" value="DNA polymerase III subunit chi"/>
    <property type="match status" value="1"/>
</dbReference>
<dbReference type="Pfam" id="PF04364">
    <property type="entry name" value="DNA_pol3_chi"/>
    <property type="match status" value="1"/>
</dbReference>
<dbReference type="InterPro" id="IPR007459">
    <property type="entry name" value="DNA_pol3_chi"/>
</dbReference>
<dbReference type="GO" id="GO:0003887">
    <property type="term" value="F:DNA-directed DNA polymerase activity"/>
    <property type="evidence" value="ECO:0007669"/>
    <property type="project" value="UniProtKB-EC"/>
</dbReference>
<keyword evidence="1" id="KW-0548">Nucleotidyltransferase</keyword>
<dbReference type="EMBL" id="CACVAT010000503">
    <property type="protein sequence ID" value="CAA6829183.1"/>
    <property type="molecule type" value="Genomic_DNA"/>
</dbReference>
<sequence length="140" mass="16486">MTRISFYVGQSDTLRARLLLACKVLEKAHMQALNTYIHLDSAATCQQLDELIWTYNELSFIPHNVFPQQEEGVRVQLGHDHEPMEDCDFLINLSNEMPAFYGRFARMAEILDQESDILHAGRERFKFYRDRGYNLDYHQL</sequence>
<protein>
    <submittedName>
        <fullName evidence="1">DNA polymerase III chi subunit (EC)</fullName>
        <ecNumber evidence="1">2.7.7.7</ecNumber>
    </submittedName>
</protein>
<dbReference type="SUPFAM" id="SSF102400">
    <property type="entry name" value="DNA polymerase III chi subunit"/>
    <property type="match status" value="1"/>
</dbReference>
<evidence type="ECO:0000313" key="1">
    <source>
        <dbReference type="EMBL" id="CAA6829183.1"/>
    </source>
</evidence>
<reference evidence="1" key="1">
    <citation type="submission" date="2020-01" db="EMBL/GenBank/DDBJ databases">
        <authorList>
            <person name="Meier V. D."/>
            <person name="Meier V D."/>
        </authorList>
    </citation>
    <scope>NUCLEOTIDE SEQUENCE</scope>
    <source>
        <strain evidence="1">HLG_WM_MAG_09</strain>
    </source>
</reference>
<dbReference type="EC" id="2.7.7.7" evidence="1"/>
<dbReference type="PANTHER" id="PTHR38767">
    <property type="entry name" value="DNA POLYMERASE III SUBUNIT CHI"/>
    <property type="match status" value="1"/>
</dbReference>
<dbReference type="GO" id="GO:0003677">
    <property type="term" value="F:DNA binding"/>
    <property type="evidence" value="ECO:0007669"/>
    <property type="project" value="InterPro"/>
</dbReference>
<gene>
    <name evidence="1" type="ORF">HELGO_WM53252</name>
</gene>
<dbReference type="AlphaFoldDB" id="A0A6S6UMB2"/>
<organism evidence="1">
    <name type="scientific">uncultured Thiotrichaceae bacterium</name>
    <dbReference type="NCBI Taxonomy" id="298394"/>
    <lineage>
        <taxon>Bacteria</taxon>
        <taxon>Pseudomonadati</taxon>
        <taxon>Pseudomonadota</taxon>
        <taxon>Gammaproteobacteria</taxon>
        <taxon>Thiotrichales</taxon>
        <taxon>Thiotrichaceae</taxon>
        <taxon>environmental samples</taxon>
    </lineage>
</organism>
<dbReference type="PANTHER" id="PTHR38767:SF1">
    <property type="entry name" value="DNA POLYMERASE III SUBUNIT CHI"/>
    <property type="match status" value="1"/>
</dbReference>
<dbReference type="GO" id="GO:0032298">
    <property type="term" value="P:positive regulation of DNA-templated DNA replication initiation"/>
    <property type="evidence" value="ECO:0007669"/>
    <property type="project" value="TreeGrafter"/>
</dbReference>
<dbReference type="InterPro" id="IPR036768">
    <property type="entry name" value="PolIII_chi_sf"/>
</dbReference>